<dbReference type="Gene3D" id="3.40.50.1970">
    <property type="match status" value="1"/>
</dbReference>
<evidence type="ECO:0000256" key="2">
    <source>
        <dbReference type="ARBA" id="ARBA00001911"/>
    </source>
</evidence>
<gene>
    <name evidence="18" type="primary">aroB</name>
    <name evidence="21" type="ORF">SAMN05216339_10450</name>
</gene>
<feature type="binding site" evidence="18">
    <location>
        <position position="149"/>
    </location>
    <ligand>
        <name>NAD(+)</name>
        <dbReference type="ChEBI" id="CHEBI:57540"/>
    </ligand>
</feature>
<evidence type="ECO:0000256" key="14">
    <source>
        <dbReference type="ARBA" id="ARBA00023027"/>
    </source>
</evidence>
<comment type="function">
    <text evidence="3 18">Catalyzes the conversion of 3-deoxy-D-arabino-heptulosonate 7-phosphate (DAHP) to dehydroquinate (DHQ).</text>
</comment>
<evidence type="ECO:0000256" key="10">
    <source>
        <dbReference type="ARBA" id="ARBA00022605"/>
    </source>
</evidence>
<evidence type="ECO:0000256" key="15">
    <source>
        <dbReference type="ARBA" id="ARBA00023141"/>
    </source>
</evidence>
<evidence type="ECO:0000256" key="6">
    <source>
        <dbReference type="ARBA" id="ARBA00005412"/>
    </source>
</evidence>
<dbReference type="HAMAP" id="MF_00110">
    <property type="entry name" value="DHQ_synthase"/>
    <property type="match status" value="1"/>
</dbReference>
<dbReference type="InterPro" id="IPR030963">
    <property type="entry name" value="DHQ_synth_fam"/>
</dbReference>
<keyword evidence="16 18" id="KW-0456">Lyase</keyword>
<feature type="binding site" evidence="18">
    <location>
        <begin position="176"/>
        <end position="179"/>
    </location>
    <ligand>
        <name>NAD(+)</name>
        <dbReference type="ChEBI" id="CHEBI:57540"/>
    </ligand>
</feature>
<evidence type="ECO:0000256" key="8">
    <source>
        <dbReference type="ARBA" id="ARBA00017684"/>
    </source>
</evidence>
<feature type="binding site" evidence="18">
    <location>
        <begin position="78"/>
        <end position="83"/>
    </location>
    <ligand>
        <name>NAD(+)</name>
        <dbReference type="ChEBI" id="CHEBI:57540"/>
    </ligand>
</feature>
<feature type="binding site" evidence="18">
    <location>
        <begin position="112"/>
        <end position="116"/>
    </location>
    <ligand>
        <name>NAD(+)</name>
        <dbReference type="ChEBI" id="CHEBI:57540"/>
    </ligand>
</feature>
<keyword evidence="13 18" id="KW-0862">Zinc</keyword>
<dbReference type="UniPathway" id="UPA00053">
    <property type="reaction ID" value="UER00085"/>
</dbReference>
<comment type="catalytic activity">
    <reaction evidence="1 18">
        <text>7-phospho-2-dehydro-3-deoxy-D-arabino-heptonate = 3-dehydroquinate + phosphate</text>
        <dbReference type="Rhea" id="RHEA:21968"/>
        <dbReference type="ChEBI" id="CHEBI:32364"/>
        <dbReference type="ChEBI" id="CHEBI:43474"/>
        <dbReference type="ChEBI" id="CHEBI:58394"/>
        <dbReference type="EC" id="4.2.3.4"/>
    </reaction>
</comment>
<dbReference type="Pfam" id="PF01761">
    <property type="entry name" value="DHQ_synthase"/>
    <property type="match status" value="1"/>
</dbReference>
<dbReference type="PANTHER" id="PTHR43622:SF7">
    <property type="entry name" value="3-DEHYDROQUINATE SYNTHASE, CHLOROPLASTIC"/>
    <property type="match status" value="1"/>
</dbReference>
<dbReference type="CDD" id="cd08195">
    <property type="entry name" value="DHQS"/>
    <property type="match status" value="1"/>
</dbReference>
<dbReference type="GO" id="GO:0009423">
    <property type="term" value="P:chorismate biosynthetic process"/>
    <property type="evidence" value="ECO:0007669"/>
    <property type="project" value="UniProtKB-UniRule"/>
</dbReference>
<evidence type="ECO:0000256" key="13">
    <source>
        <dbReference type="ARBA" id="ARBA00022833"/>
    </source>
</evidence>
<evidence type="ECO:0000256" key="17">
    <source>
        <dbReference type="ARBA" id="ARBA00023285"/>
    </source>
</evidence>
<dbReference type="InterPro" id="IPR050071">
    <property type="entry name" value="Dehydroquinate_synthase"/>
</dbReference>
<feature type="binding site" evidence="18">
    <location>
        <position position="191"/>
    </location>
    <ligand>
        <name>Zn(2+)</name>
        <dbReference type="ChEBI" id="CHEBI:29105"/>
    </ligand>
</feature>
<dbReference type="InterPro" id="IPR016037">
    <property type="entry name" value="DHQ_synth_AroB"/>
</dbReference>
<dbReference type="RefSeq" id="WP_074927916.1">
    <property type="nucleotide sequence ID" value="NZ_FPBL01000004.1"/>
</dbReference>
<evidence type="ECO:0000256" key="18">
    <source>
        <dbReference type="HAMAP-Rule" id="MF_00110"/>
    </source>
</evidence>
<evidence type="ECO:0000256" key="7">
    <source>
        <dbReference type="ARBA" id="ARBA00013031"/>
    </source>
</evidence>
<accession>A0A1I7H4F3</accession>
<evidence type="ECO:0000313" key="21">
    <source>
        <dbReference type="EMBL" id="SFU55573.1"/>
    </source>
</evidence>
<dbReference type="GO" id="GO:0008652">
    <property type="term" value="P:amino acid biosynthetic process"/>
    <property type="evidence" value="ECO:0007669"/>
    <property type="project" value="UniProtKB-KW"/>
</dbReference>
<dbReference type="FunFam" id="1.20.1090.10:FF:000002">
    <property type="entry name" value="3-dehydroquinate synthase"/>
    <property type="match status" value="1"/>
</dbReference>
<comment type="subcellular location">
    <subcellularLocation>
        <location evidence="4 18">Cytoplasm</location>
    </subcellularLocation>
</comment>
<organism evidence="21 22">
    <name type="scientific">Nitrosomonas eutropha</name>
    <dbReference type="NCBI Taxonomy" id="916"/>
    <lineage>
        <taxon>Bacteria</taxon>
        <taxon>Pseudomonadati</taxon>
        <taxon>Pseudomonadota</taxon>
        <taxon>Betaproteobacteria</taxon>
        <taxon>Nitrosomonadales</taxon>
        <taxon>Nitrosomonadaceae</taxon>
        <taxon>Nitrosomonas</taxon>
    </lineage>
</organism>
<keyword evidence="14 18" id="KW-0520">NAD</keyword>
<dbReference type="GO" id="GO:0003856">
    <property type="term" value="F:3-dehydroquinate synthase activity"/>
    <property type="evidence" value="ECO:0007669"/>
    <property type="project" value="UniProtKB-UniRule"/>
</dbReference>
<comment type="cofactor">
    <cofactor evidence="2 18">
        <name>NAD(+)</name>
        <dbReference type="ChEBI" id="CHEBI:57540"/>
    </cofactor>
</comment>
<sequence>MNAMESVEVALDTLPENRSYTIHIGQELLTRIDLLLPHLPGKKAAIVTNTTIAPLYLEKLRSALAEHQVETFAVILPDGEQYKNWETLNLIFDALLEHRCERKTPLIALGGGVIGDLTGFAAASYLRGVPFIQIPTTLLAQVDSSVGGKTGINHPLGKNMIGAFYQPRLVLADSATLTTLPDRELRAGIAEVIKYGLIYDAIFFDWLEHHIEQLLARDSAAMNYAIRRSCEIKAEIVSLDERESGVRALLNLGHTFGHAIENTMGYGTWLHGEAVAAGTLMAADLSKRLQRTTSQDTDRIQRLFENAGLPVKGPRIAPERYLESMQLDKKVKDGAIRFILLDRIGKASLDNTVPAPLLLETLSACIADA</sequence>
<dbReference type="GO" id="GO:0005737">
    <property type="term" value="C:cytoplasm"/>
    <property type="evidence" value="ECO:0007669"/>
    <property type="project" value="UniProtKB-SubCell"/>
</dbReference>
<dbReference type="GO" id="GO:0000166">
    <property type="term" value="F:nucleotide binding"/>
    <property type="evidence" value="ECO:0007669"/>
    <property type="project" value="UniProtKB-KW"/>
</dbReference>
<feature type="domain" description="3-dehydroquinate synthase N-terminal" evidence="19">
    <location>
        <begin position="74"/>
        <end position="186"/>
    </location>
</feature>
<keyword evidence="15 18" id="KW-0057">Aromatic amino acid biosynthesis</keyword>
<feature type="domain" description="3-dehydroquinate synthase C-terminal" evidence="20">
    <location>
        <begin position="188"/>
        <end position="331"/>
    </location>
</feature>
<dbReference type="PANTHER" id="PTHR43622">
    <property type="entry name" value="3-DEHYDROQUINATE SYNTHASE"/>
    <property type="match status" value="1"/>
</dbReference>
<feature type="binding site" evidence="18">
    <location>
        <position position="254"/>
    </location>
    <ligand>
        <name>Zn(2+)</name>
        <dbReference type="ChEBI" id="CHEBI:29105"/>
    </ligand>
</feature>
<reference evidence="21 22" key="1">
    <citation type="submission" date="2016-10" db="EMBL/GenBank/DDBJ databases">
        <authorList>
            <person name="de Groot N.N."/>
        </authorList>
    </citation>
    <scope>NUCLEOTIDE SEQUENCE [LARGE SCALE GENOMIC DNA]</scope>
    <source>
        <strain evidence="21 22">Nm24</strain>
    </source>
</reference>
<dbReference type="GO" id="GO:0009073">
    <property type="term" value="P:aromatic amino acid family biosynthetic process"/>
    <property type="evidence" value="ECO:0007669"/>
    <property type="project" value="UniProtKB-KW"/>
</dbReference>
<feature type="binding site" evidence="18">
    <location>
        <position position="271"/>
    </location>
    <ligand>
        <name>Zn(2+)</name>
        <dbReference type="ChEBI" id="CHEBI:29105"/>
    </ligand>
</feature>
<dbReference type="SUPFAM" id="SSF56796">
    <property type="entry name" value="Dehydroquinate synthase-like"/>
    <property type="match status" value="1"/>
</dbReference>
<evidence type="ECO:0000256" key="9">
    <source>
        <dbReference type="ARBA" id="ARBA00022490"/>
    </source>
</evidence>
<proteinExistence type="inferred from homology"/>
<dbReference type="EMBL" id="FPBL01000004">
    <property type="protein sequence ID" value="SFU55573.1"/>
    <property type="molecule type" value="Genomic_DNA"/>
</dbReference>
<evidence type="ECO:0000256" key="12">
    <source>
        <dbReference type="ARBA" id="ARBA00022741"/>
    </source>
</evidence>
<comment type="cofactor">
    <cofactor evidence="18">
        <name>Co(2+)</name>
        <dbReference type="ChEBI" id="CHEBI:48828"/>
    </cofactor>
    <cofactor evidence="18">
        <name>Zn(2+)</name>
        <dbReference type="ChEBI" id="CHEBI:29105"/>
    </cofactor>
    <text evidence="18">Binds 1 divalent metal cation per subunit. Can use either Co(2+) or Zn(2+).</text>
</comment>
<keyword evidence="17 18" id="KW-0170">Cobalt</keyword>
<keyword evidence="11 18" id="KW-0479">Metal-binding</keyword>
<evidence type="ECO:0000256" key="16">
    <source>
        <dbReference type="ARBA" id="ARBA00023239"/>
    </source>
</evidence>
<dbReference type="Pfam" id="PF24621">
    <property type="entry name" value="DHQS_C"/>
    <property type="match status" value="1"/>
</dbReference>
<evidence type="ECO:0000256" key="3">
    <source>
        <dbReference type="ARBA" id="ARBA00003485"/>
    </source>
</evidence>
<comment type="pathway">
    <text evidence="5 18">Metabolic intermediate biosynthesis; chorismate biosynthesis; chorismate from D-erythrose 4-phosphate and phosphoenolpyruvate: step 2/7.</text>
</comment>
<dbReference type="Proteomes" id="UP000183926">
    <property type="component" value="Unassembled WGS sequence"/>
</dbReference>
<keyword evidence="12 18" id="KW-0547">Nucleotide-binding</keyword>
<dbReference type="InterPro" id="IPR030960">
    <property type="entry name" value="DHQS/DOIS_N"/>
</dbReference>
<name>A0A1I7H4F3_9PROT</name>
<dbReference type="AlphaFoldDB" id="A0A1I7H4F3"/>
<feature type="binding site" evidence="18">
    <location>
        <position position="158"/>
    </location>
    <ligand>
        <name>NAD(+)</name>
        <dbReference type="ChEBI" id="CHEBI:57540"/>
    </ligand>
</feature>
<evidence type="ECO:0000259" key="19">
    <source>
        <dbReference type="Pfam" id="PF01761"/>
    </source>
</evidence>
<evidence type="ECO:0000259" key="20">
    <source>
        <dbReference type="Pfam" id="PF24621"/>
    </source>
</evidence>
<keyword evidence="10 18" id="KW-0028">Amino-acid biosynthesis</keyword>
<comment type="similarity">
    <text evidence="6 18">Belongs to the sugar phosphate cyclases superfamily. Dehydroquinate synthase family.</text>
</comment>
<evidence type="ECO:0000256" key="1">
    <source>
        <dbReference type="ARBA" id="ARBA00001393"/>
    </source>
</evidence>
<protein>
    <recommendedName>
        <fullName evidence="8 18">3-dehydroquinate synthase</fullName>
        <shortName evidence="18">DHQS</shortName>
        <ecNumber evidence="7 18">4.2.3.4</ecNumber>
    </recommendedName>
</protein>
<dbReference type="PIRSF" id="PIRSF001455">
    <property type="entry name" value="DHQ_synth"/>
    <property type="match status" value="1"/>
</dbReference>
<dbReference type="EC" id="4.2.3.4" evidence="7 18"/>
<dbReference type="InterPro" id="IPR056179">
    <property type="entry name" value="DHQS_C"/>
</dbReference>
<dbReference type="FunFam" id="3.40.50.1970:FF:000001">
    <property type="entry name" value="3-dehydroquinate synthase"/>
    <property type="match status" value="1"/>
</dbReference>
<feature type="binding site" evidence="18">
    <location>
        <begin position="136"/>
        <end position="137"/>
    </location>
    <ligand>
        <name>NAD(+)</name>
        <dbReference type="ChEBI" id="CHEBI:57540"/>
    </ligand>
</feature>
<dbReference type="NCBIfam" id="TIGR01357">
    <property type="entry name" value="aroB"/>
    <property type="match status" value="1"/>
</dbReference>
<dbReference type="GO" id="GO:0046872">
    <property type="term" value="F:metal ion binding"/>
    <property type="evidence" value="ECO:0007669"/>
    <property type="project" value="UniProtKB-KW"/>
</dbReference>
<dbReference type="Gene3D" id="1.20.1090.10">
    <property type="entry name" value="Dehydroquinate synthase-like - alpha domain"/>
    <property type="match status" value="1"/>
</dbReference>
<evidence type="ECO:0000313" key="22">
    <source>
        <dbReference type="Proteomes" id="UP000183926"/>
    </source>
</evidence>
<evidence type="ECO:0000256" key="4">
    <source>
        <dbReference type="ARBA" id="ARBA00004496"/>
    </source>
</evidence>
<keyword evidence="9 18" id="KW-0963">Cytoplasm</keyword>
<evidence type="ECO:0000256" key="5">
    <source>
        <dbReference type="ARBA" id="ARBA00004661"/>
    </source>
</evidence>
<evidence type="ECO:0000256" key="11">
    <source>
        <dbReference type="ARBA" id="ARBA00022723"/>
    </source>
</evidence>